<feature type="transmembrane region" description="Helical" evidence="7">
    <location>
        <begin position="207"/>
        <end position="225"/>
    </location>
</feature>
<evidence type="ECO:0000313" key="10">
    <source>
        <dbReference type="Proteomes" id="UP001319827"/>
    </source>
</evidence>
<feature type="transmembrane region" description="Helical" evidence="7">
    <location>
        <begin position="153"/>
        <end position="171"/>
    </location>
</feature>
<comment type="subcellular location">
    <subcellularLocation>
        <location evidence="1">Cell membrane</location>
        <topology evidence="1">Multi-pass membrane protein</topology>
    </subcellularLocation>
</comment>
<evidence type="ECO:0000256" key="3">
    <source>
        <dbReference type="ARBA" id="ARBA00022475"/>
    </source>
</evidence>
<feature type="transmembrane region" description="Helical" evidence="7">
    <location>
        <begin position="237"/>
        <end position="259"/>
    </location>
</feature>
<accession>A0ABN6DVL8</accession>
<evidence type="ECO:0000256" key="5">
    <source>
        <dbReference type="ARBA" id="ARBA00022989"/>
    </source>
</evidence>
<evidence type="ECO:0000256" key="2">
    <source>
        <dbReference type="ARBA" id="ARBA00007400"/>
    </source>
</evidence>
<feature type="transmembrane region" description="Helical" evidence="7">
    <location>
        <begin position="9"/>
        <end position="28"/>
    </location>
</feature>
<keyword evidence="9" id="KW-0012">Acyltransferase</keyword>
<sequence>MSTFLNSLNYFRGIAIVLIVAGHCYAIAGWDIDSFGERACANLITGSTALFVFISGFLFHHLFATDFDLRRFLGKKFKDVLLPYLILSTPYIFYVVYSRGSGYHHGYVDQDWQAVIFYLATGRVIFAYWYIPFIILTFLLSPLHLRFIRCRRQLPIILLFLAVSALLHRPLDDVNTLQSVLYFTPAYLLGIWCSINRARVYRLFAGREFLLLLGAVALACLQAALHTSYGNFHKAPFAWGGIDIILFQKILLCLFFLVFLKRFEGRTIKPLGFLAKASFPIFFIHPFIIDLILTRQASQQPWPKFNFPLTVLAVTLGSILLAVAIRRLVPRYSRRIIGA</sequence>
<evidence type="ECO:0000256" key="1">
    <source>
        <dbReference type="ARBA" id="ARBA00004651"/>
    </source>
</evidence>
<keyword evidence="9" id="KW-0808">Transferase</keyword>
<feature type="transmembrane region" description="Helical" evidence="7">
    <location>
        <begin position="80"/>
        <end position="97"/>
    </location>
</feature>
<dbReference type="RefSeq" id="WP_221251032.1">
    <property type="nucleotide sequence ID" value="NZ_AP024355.1"/>
</dbReference>
<feature type="transmembrane region" description="Helical" evidence="7">
    <location>
        <begin position="117"/>
        <end position="141"/>
    </location>
</feature>
<feature type="transmembrane region" description="Helical" evidence="7">
    <location>
        <begin position="271"/>
        <end position="293"/>
    </location>
</feature>
<feature type="domain" description="Acyltransferase 3" evidence="8">
    <location>
        <begin position="6"/>
        <end position="326"/>
    </location>
</feature>
<gene>
    <name evidence="9" type="ORF">DESUT3_06330</name>
</gene>
<dbReference type="PANTHER" id="PTHR40074">
    <property type="entry name" value="O-ACETYLTRANSFERASE WECH"/>
    <property type="match status" value="1"/>
</dbReference>
<feature type="transmembrane region" description="Helical" evidence="7">
    <location>
        <begin position="177"/>
        <end position="195"/>
    </location>
</feature>
<evidence type="ECO:0000313" key="9">
    <source>
        <dbReference type="EMBL" id="BCR03564.1"/>
    </source>
</evidence>
<reference evidence="9 10" key="1">
    <citation type="journal article" date="2016" name="C (Basel)">
        <title>Selective Growth of and Electricity Production by Marine Exoelectrogenic Bacteria in Self-Aggregated Hydrogel of Microbially Reduced Graphene Oxide.</title>
        <authorList>
            <person name="Yoshida N."/>
            <person name="Goto Y."/>
            <person name="Miyata Y."/>
        </authorList>
    </citation>
    <scope>NUCLEOTIDE SEQUENCE [LARGE SCALE GENOMIC DNA]</scope>
    <source>
        <strain evidence="9 10">NIT-T3</strain>
    </source>
</reference>
<reference evidence="9 10" key="2">
    <citation type="journal article" date="2021" name="Int. J. Syst. Evol. Microbiol.">
        <title>Isolation and Polyphasic Characterization of Desulfuromonas versatilis sp. Nov., an Electrogenic Bacteria Capable of Versatile Metabolism Isolated from a Graphene Oxide-Reducing Enrichment Culture.</title>
        <authorList>
            <person name="Xie L."/>
            <person name="Yoshida N."/>
            <person name="Ishii S."/>
            <person name="Meng L."/>
        </authorList>
    </citation>
    <scope>NUCLEOTIDE SEQUENCE [LARGE SCALE GENOMIC DNA]</scope>
    <source>
        <strain evidence="9 10">NIT-T3</strain>
    </source>
</reference>
<keyword evidence="6 7" id="KW-0472">Membrane</keyword>
<dbReference type="Pfam" id="PF01757">
    <property type="entry name" value="Acyl_transf_3"/>
    <property type="match status" value="1"/>
</dbReference>
<keyword evidence="5 7" id="KW-1133">Transmembrane helix</keyword>
<keyword evidence="4 7" id="KW-0812">Transmembrane</keyword>
<dbReference type="Proteomes" id="UP001319827">
    <property type="component" value="Chromosome"/>
</dbReference>
<evidence type="ECO:0000256" key="7">
    <source>
        <dbReference type="SAM" id="Phobius"/>
    </source>
</evidence>
<dbReference type="InterPro" id="IPR002656">
    <property type="entry name" value="Acyl_transf_3_dom"/>
</dbReference>
<keyword evidence="10" id="KW-1185">Reference proteome</keyword>
<keyword evidence="3" id="KW-1003">Cell membrane</keyword>
<feature type="transmembrane region" description="Helical" evidence="7">
    <location>
        <begin position="305"/>
        <end position="325"/>
    </location>
</feature>
<comment type="similarity">
    <text evidence="2">Belongs to the acyltransferase 3 family.</text>
</comment>
<proteinExistence type="inferred from homology"/>
<dbReference type="PANTHER" id="PTHR40074:SF2">
    <property type="entry name" value="O-ACETYLTRANSFERASE WECH"/>
    <property type="match status" value="1"/>
</dbReference>
<feature type="transmembrane region" description="Helical" evidence="7">
    <location>
        <begin position="40"/>
        <end position="59"/>
    </location>
</feature>
<dbReference type="EMBL" id="AP024355">
    <property type="protein sequence ID" value="BCR03564.1"/>
    <property type="molecule type" value="Genomic_DNA"/>
</dbReference>
<evidence type="ECO:0000259" key="8">
    <source>
        <dbReference type="Pfam" id="PF01757"/>
    </source>
</evidence>
<organism evidence="9 10">
    <name type="scientific">Desulfuromonas versatilis</name>
    <dbReference type="NCBI Taxonomy" id="2802975"/>
    <lineage>
        <taxon>Bacteria</taxon>
        <taxon>Pseudomonadati</taxon>
        <taxon>Thermodesulfobacteriota</taxon>
        <taxon>Desulfuromonadia</taxon>
        <taxon>Desulfuromonadales</taxon>
        <taxon>Desulfuromonadaceae</taxon>
        <taxon>Desulfuromonas</taxon>
    </lineage>
</organism>
<evidence type="ECO:0000256" key="4">
    <source>
        <dbReference type="ARBA" id="ARBA00022692"/>
    </source>
</evidence>
<protein>
    <submittedName>
        <fullName evidence="9">Acyltransferase</fullName>
    </submittedName>
</protein>
<name>A0ABN6DVL8_9BACT</name>
<dbReference type="GO" id="GO:0016746">
    <property type="term" value="F:acyltransferase activity"/>
    <property type="evidence" value="ECO:0007669"/>
    <property type="project" value="UniProtKB-KW"/>
</dbReference>
<evidence type="ECO:0000256" key="6">
    <source>
        <dbReference type="ARBA" id="ARBA00023136"/>
    </source>
</evidence>